<protein>
    <submittedName>
        <fullName evidence="2">Uncharacterized protein</fullName>
    </submittedName>
</protein>
<dbReference type="EMBL" id="JARJCM010000161">
    <property type="protein sequence ID" value="KAJ7024965.1"/>
    <property type="molecule type" value="Genomic_DNA"/>
</dbReference>
<dbReference type="Proteomes" id="UP001218188">
    <property type="component" value="Unassembled WGS sequence"/>
</dbReference>
<dbReference type="AlphaFoldDB" id="A0AAD6WU53"/>
<accession>A0AAD6WU53</accession>
<gene>
    <name evidence="2" type="ORF">C8F04DRAFT_148367</name>
</gene>
<sequence>MCCVLPSSQTRTRRRWLGPVDARLVAAHSINSIPFHSTHASSFLPSLYSFLLFFFLPTPLTPPTAPTIRRLPALPASQHVRPRVEPVYRAVECAATCCGDFLAAASNTSDGKDGNNNGTRVDGLRPASRGAGAQGNGRPASRGERGSEGVAGRREEAEKSGEGMYIPEPPPRSLLPTPRLNSEALYLRTHSCSDLSSAGIIAPTAFDLVPPRDPRYLPRF</sequence>
<evidence type="ECO:0000256" key="1">
    <source>
        <dbReference type="SAM" id="MobiDB-lite"/>
    </source>
</evidence>
<name>A0AAD6WU53_9AGAR</name>
<feature type="compositionally biased region" description="Basic and acidic residues" evidence="1">
    <location>
        <begin position="141"/>
        <end position="161"/>
    </location>
</feature>
<evidence type="ECO:0000313" key="3">
    <source>
        <dbReference type="Proteomes" id="UP001218188"/>
    </source>
</evidence>
<organism evidence="2 3">
    <name type="scientific">Mycena alexandri</name>
    <dbReference type="NCBI Taxonomy" id="1745969"/>
    <lineage>
        <taxon>Eukaryota</taxon>
        <taxon>Fungi</taxon>
        <taxon>Dikarya</taxon>
        <taxon>Basidiomycota</taxon>
        <taxon>Agaricomycotina</taxon>
        <taxon>Agaricomycetes</taxon>
        <taxon>Agaricomycetidae</taxon>
        <taxon>Agaricales</taxon>
        <taxon>Marasmiineae</taxon>
        <taxon>Mycenaceae</taxon>
        <taxon>Mycena</taxon>
    </lineage>
</organism>
<proteinExistence type="predicted"/>
<keyword evidence="3" id="KW-1185">Reference proteome</keyword>
<feature type="region of interest" description="Disordered" evidence="1">
    <location>
        <begin position="108"/>
        <end position="177"/>
    </location>
</feature>
<feature type="compositionally biased region" description="Polar residues" evidence="1">
    <location>
        <begin position="108"/>
        <end position="119"/>
    </location>
</feature>
<reference evidence="2" key="1">
    <citation type="submission" date="2023-03" db="EMBL/GenBank/DDBJ databases">
        <title>Massive genome expansion in bonnet fungi (Mycena s.s.) driven by repeated elements and novel gene families across ecological guilds.</title>
        <authorList>
            <consortium name="Lawrence Berkeley National Laboratory"/>
            <person name="Harder C.B."/>
            <person name="Miyauchi S."/>
            <person name="Viragh M."/>
            <person name="Kuo A."/>
            <person name="Thoen E."/>
            <person name="Andreopoulos B."/>
            <person name="Lu D."/>
            <person name="Skrede I."/>
            <person name="Drula E."/>
            <person name="Henrissat B."/>
            <person name="Morin E."/>
            <person name="Kohler A."/>
            <person name="Barry K."/>
            <person name="LaButti K."/>
            <person name="Morin E."/>
            <person name="Salamov A."/>
            <person name="Lipzen A."/>
            <person name="Mereny Z."/>
            <person name="Hegedus B."/>
            <person name="Baldrian P."/>
            <person name="Stursova M."/>
            <person name="Weitz H."/>
            <person name="Taylor A."/>
            <person name="Grigoriev I.V."/>
            <person name="Nagy L.G."/>
            <person name="Martin F."/>
            <person name="Kauserud H."/>
        </authorList>
    </citation>
    <scope>NUCLEOTIDE SEQUENCE</scope>
    <source>
        <strain evidence="2">CBHHK200</strain>
    </source>
</reference>
<evidence type="ECO:0000313" key="2">
    <source>
        <dbReference type="EMBL" id="KAJ7024965.1"/>
    </source>
</evidence>
<comment type="caution">
    <text evidence="2">The sequence shown here is derived from an EMBL/GenBank/DDBJ whole genome shotgun (WGS) entry which is preliminary data.</text>
</comment>